<dbReference type="GO" id="GO:1990841">
    <property type="term" value="F:promoter-specific chromatin binding"/>
    <property type="evidence" value="ECO:0007669"/>
    <property type="project" value="UniProtKB-ARBA"/>
</dbReference>
<dbReference type="InterPro" id="IPR024599">
    <property type="entry name" value="RB_N"/>
</dbReference>
<dbReference type="InterPro" id="IPR036915">
    <property type="entry name" value="Cyclin-like_sf"/>
</dbReference>
<keyword evidence="8" id="KW-0539">Nucleus</keyword>
<feature type="domain" description="Cyclin-like" evidence="10">
    <location>
        <begin position="915"/>
        <end position="1000"/>
    </location>
</feature>
<dbReference type="SMART" id="SM01369">
    <property type="entry name" value="Rb_C"/>
    <property type="match status" value="1"/>
</dbReference>
<dbReference type="FunCoup" id="A0A6I9I660">
    <property type="interactions" value="2626"/>
</dbReference>
<dbReference type="GeneID" id="102527726"/>
<sequence length="1182" mass="133187">MDYNSQQTLRAGCRSLRSQFAPSAVSTATCQGPSQAFLRPRGPSSYHISGEGRLGAPEEKRTFFEEKRGCRPWKRSRTATPDFRALWARVVVGSAARREKGIGGLWPRRPPGLGMDEDDPHAEGAAVVAAAGEALQALCQELNLDEGSAAEALDDFTAIRGNYSLEGEVIHWLACSLYVACRKSIIPTVGKGIMEGNCVSLTRILRSAKLSLIQFFSKMKKWMDMSNLPQEFRERIERLERNFEVSTVIFKKFEPIFLDIFQNPYEEPPKLPRSRKQRRIPCSVKELFNFCWTLFVYTKGNFRMIGDDLVNSYHLLLCCLDLIFANAIICPNRRDLLNPSFKGLPSDFHTADFRASEEPPCIIAVLCELHDGLLVEAKGIKEHYFKPYISKLFDRKILKGECLLDLSSFTDNSKAVNKEYEEYVLTVGDFDERIFLGADAEEEIGTPRKFTGDTPLGKLTAQANVECNLQQHFEKKTSFAPSTPLTGRRYLREKEAVITPVASATQSVSRLQSIVAGLKNAPSEQLINIFESCMRNPMENIMKIMKGIGETFCQHYTQSTDEQPGSHIDFAVNRLKLAEILYYKILETVMVQETRRLHGMDMSVLLEQDIFHHSLMACCLEIVLFAYSSPRTFPWIIEILNLRPFYFYKVIEVVIRSEEGLSRDMVKHLNSIEEQILESLAWSHDSALWEALQSSANKVPTCEEVIFPNNFETGNGGNVQGHLPMMPMSPLMHPRVKEVRTDSGSLRKDMQPLSPISVHERYSSPTAGSAKRRLFGDDPPKEMLMDKIITEGTKLKIAPSSSITAENISISPGQGLLTMATAIVTGTTGHKVTIPLHGIANDAGEITLIPISMNTTQESKVESPVSLTAQSLIGASPKQTHLTKVQEVHPIGISKPKRTGSLALFYRKVYHLASVRLRDLCLKLDVSNELRRKIWTCFEFTLVHCPDLMKDRHLDQLLLCAFYIMAKVTKEERTFQEIMKSYRNQPQANSHVYRSVLLKNIPREVVACNKNLNADFEMTDCDLEDATKTPDCSVGPVKEERGDLIKFYNTIYVGRVKSFALKYDLANQDHVMEAPPLSPFPHIKQQPGSPRRISQQHSIYVSPHKNGSGLTPRSALLYKFNGSPSKSLKDINNMIRQGEQRTKKRAIAIDGDAESPAKRLCQENDDVLLKRLQDVVSERAHH</sequence>
<evidence type="ECO:0000259" key="10">
    <source>
        <dbReference type="SMART" id="SM00385"/>
    </source>
</evidence>
<dbReference type="GO" id="GO:0005654">
    <property type="term" value="C:nucleoplasm"/>
    <property type="evidence" value="ECO:0007669"/>
    <property type="project" value="UniProtKB-ARBA"/>
</dbReference>
<reference evidence="15" key="1">
    <citation type="submission" date="2025-08" db="UniProtKB">
        <authorList>
            <consortium name="RefSeq"/>
        </authorList>
    </citation>
    <scope>IDENTIFICATION</scope>
</reference>
<keyword evidence="9" id="KW-0131">Cell cycle</keyword>
<dbReference type="OrthoDB" id="844594at2759"/>
<dbReference type="Pfam" id="PF08934">
    <property type="entry name" value="Rb_C"/>
    <property type="match status" value="1"/>
</dbReference>
<dbReference type="GO" id="GO:0030154">
    <property type="term" value="P:cell differentiation"/>
    <property type="evidence" value="ECO:0007669"/>
    <property type="project" value="TreeGrafter"/>
</dbReference>
<dbReference type="InterPro" id="IPR002720">
    <property type="entry name" value="RB_A"/>
</dbReference>
<dbReference type="PANTHER" id="PTHR13742:SF20">
    <property type="entry name" value="RETINOBLASTOMA-LIKE PROTEIN 1"/>
    <property type="match status" value="1"/>
</dbReference>
<dbReference type="Gene3D" id="1.10.472.10">
    <property type="entry name" value="Cyclin-like"/>
    <property type="match status" value="3"/>
</dbReference>
<keyword evidence="7" id="KW-0804">Transcription</keyword>
<dbReference type="PANTHER" id="PTHR13742">
    <property type="entry name" value="RETINOBLASTOMA-ASSOCIATED PROTEIN RB -RELATED"/>
    <property type="match status" value="1"/>
</dbReference>
<dbReference type="GO" id="GO:0006325">
    <property type="term" value="P:chromatin organization"/>
    <property type="evidence" value="ECO:0007669"/>
    <property type="project" value="UniProtKB-KW"/>
</dbReference>
<dbReference type="InterPro" id="IPR028309">
    <property type="entry name" value="RB_fam"/>
</dbReference>
<evidence type="ECO:0000256" key="9">
    <source>
        <dbReference type="ARBA" id="ARBA00023306"/>
    </source>
</evidence>
<keyword evidence="3" id="KW-0678">Repressor</keyword>
<gene>
    <name evidence="15" type="primary">RBL1</name>
</gene>
<dbReference type="GO" id="GO:0005667">
    <property type="term" value="C:transcription regulator complex"/>
    <property type="evidence" value="ECO:0007669"/>
    <property type="project" value="TreeGrafter"/>
</dbReference>
<dbReference type="Gene3D" id="1.10.472.140">
    <property type="match status" value="1"/>
</dbReference>
<evidence type="ECO:0000256" key="1">
    <source>
        <dbReference type="ARBA" id="ARBA00004123"/>
    </source>
</evidence>
<keyword evidence="4" id="KW-0597">Phosphoprotein</keyword>
<dbReference type="SMART" id="SM01368">
    <property type="entry name" value="RB_A"/>
    <property type="match status" value="1"/>
</dbReference>
<dbReference type="GO" id="GO:0006357">
    <property type="term" value="P:regulation of transcription by RNA polymerase II"/>
    <property type="evidence" value="ECO:0007669"/>
    <property type="project" value="InterPro"/>
</dbReference>
<dbReference type="CTD" id="5933"/>
<dbReference type="InParanoid" id="A0A6I9I660"/>
<dbReference type="GO" id="GO:0000977">
    <property type="term" value="F:RNA polymerase II transcription regulatory region sequence-specific DNA binding"/>
    <property type="evidence" value="ECO:0007669"/>
    <property type="project" value="TreeGrafter"/>
</dbReference>
<evidence type="ECO:0000259" key="11">
    <source>
        <dbReference type="SMART" id="SM01367"/>
    </source>
</evidence>
<comment type="subcellular location">
    <subcellularLocation>
        <location evidence="1">Nucleus</location>
    </subcellularLocation>
</comment>
<dbReference type="InterPro" id="IPR013763">
    <property type="entry name" value="Cyclin-like_dom"/>
</dbReference>
<evidence type="ECO:0000313" key="15">
    <source>
        <dbReference type="RefSeq" id="XP_006202628.2"/>
    </source>
</evidence>
<evidence type="ECO:0000256" key="4">
    <source>
        <dbReference type="ARBA" id="ARBA00022553"/>
    </source>
</evidence>
<feature type="domain" description="Retinoblastoma-associated protein N-terminal" evidence="11">
    <location>
        <begin position="184"/>
        <end position="326"/>
    </location>
</feature>
<dbReference type="Proteomes" id="UP001652581">
    <property type="component" value="Chromosome 19"/>
</dbReference>
<dbReference type="AlphaFoldDB" id="A0A6I9I660"/>
<feature type="domain" description="Retinoblastoma-associated protein C-terminal" evidence="13">
    <location>
        <begin position="1066"/>
        <end position="1182"/>
    </location>
</feature>
<evidence type="ECO:0000256" key="7">
    <source>
        <dbReference type="ARBA" id="ARBA00023163"/>
    </source>
</evidence>
<dbReference type="GO" id="GO:0000785">
    <property type="term" value="C:chromatin"/>
    <property type="evidence" value="ECO:0007669"/>
    <property type="project" value="TreeGrafter"/>
</dbReference>
<dbReference type="RefSeq" id="XP_006202628.2">
    <property type="nucleotide sequence ID" value="XM_006202566.4"/>
</dbReference>
<dbReference type="KEGG" id="vpc:102527726"/>
<proteinExistence type="inferred from homology"/>
<evidence type="ECO:0000313" key="14">
    <source>
        <dbReference type="Proteomes" id="UP001652581"/>
    </source>
</evidence>
<evidence type="ECO:0000259" key="12">
    <source>
        <dbReference type="SMART" id="SM01368"/>
    </source>
</evidence>
<protein>
    <submittedName>
        <fullName evidence="15">Retinoblastoma-like protein 1 isoform X1</fullName>
    </submittedName>
</protein>
<evidence type="ECO:0000256" key="3">
    <source>
        <dbReference type="ARBA" id="ARBA00022491"/>
    </source>
</evidence>
<feature type="domain" description="Retinoblastoma-associated protein A-box" evidence="12">
    <location>
        <begin position="499"/>
        <end position="692"/>
    </location>
</feature>
<evidence type="ECO:0000256" key="8">
    <source>
        <dbReference type="ARBA" id="ARBA00023242"/>
    </source>
</evidence>
<organism evidence="14 15">
    <name type="scientific">Vicugna pacos</name>
    <name type="common">Alpaca</name>
    <name type="synonym">Lama pacos</name>
    <dbReference type="NCBI Taxonomy" id="30538"/>
    <lineage>
        <taxon>Eukaryota</taxon>
        <taxon>Metazoa</taxon>
        <taxon>Chordata</taxon>
        <taxon>Craniata</taxon>
        <taxon>Vertebrata</taxon>
        <taxon>Euteleostomi</taxon>
        <taxon>Mammalia</taxon>
        <taxon>Eutheria</taxon>
        <taxon>Laurasiatheria</taxon>
        <taxon>Artiodactyla</taxon>
        <taxon>Tylopoda</taxon>
        <taxon>Camelidae</taxon>
        <taxon>Vicugna</taxon>
    </lineage>
</organism>
<keyword evidence="6" id="KW-0805">Transcription regulation</keyword>
<dbReference type="SUPFAM" id="SSF47954">
    <property type="entry name" value="Cyclin-like"/>
    <property type="match status" value="2"/>
</dbReference>
<dbReference type="Pfam" id="PF01858">
    <property type="entry name" value="RB_A"/>
    <property type="match status" value="1"/>
</dbReference>
<dbReference type="InterPro" id="IPR015030">
    <property type="entry name" value="RB_C"/>
</dbReference>
<dbReference type="SMART" id="SM00385">
    <property type="entry name" value="CYCLIN"/>
    <property type="match status" value="1"/>
</dbReference>
<name>A0A6I9I660_VICPA</name>
<keyword evidence="5" id="KW-0156">Chromatin regulator</keyword>
<dbReference type="Pfam" id="PF01857">
    <property type="entry name" value="RB_B"/>
    <property type="match status" value="1"/>
</dbReference>
<evidence type="ECO:0000256" key="2">
    <source>
        <dbReference type="ARBA" id="ARBA00009475"/>
    </source>
</evidence>
<evidence type="ECO:0000256" key="6">
    <source>
        <dbReference type="ARBA" id="ARBA00023015"/>
    </source>
</evidence>
<dbReference type="InterPro" id="IPR002719">
    <property type="entry name" value="RB_B"/>
</dbReference>
<dbReference type="SMART" id="SM01367">
    <property type="entry name" value="DUF3452"/>
    <property type="match status" value="1"/>
</dbReference>
<comment type="similarity">
    <text evidence="2">Belongs to the retinoblastoma protein (RB) family.</text>
</comment>
<dbReference type="CDD" id="cd20605">
    <property type="entry name" value="CYCLIN_RBL1"/>
    <property type="match status" value="1"/>
</dbReference>
<accession>A0A6I9I660</accession>
<dbReference type="GO" id="GO:2000134">
    <property type="term" value="P:negative regulation of G1/S transition of mitotic cell cycle"/>
    <property type="evidence" value="ECO:0007669"/>
    <property type="project" value="TreeGrafter"/>
</dbReference>
<dbReference type="Pfam" id="PF11934">
    <property type="entry name" value="DUF3452"/>
    <property type="match status" value="1"/>
</dbReference>
<evidence type="ECO:0000256" key="5">
    <source>
        <dbReference type="ARBA" id="ARBA00022853"/>
    </source>
</evidence>
<evidence type="ECO:0000259" key="13">
    <source>
        <dbReference type="SMART" id="SM01369"/>
    </source>
</evidence>
<keyword evidence="14" id="KW-1185">Reference proteome</keyword>